<protein>
    <submittedName>
        <fullName evidence="4">(California timema) hypothetical protein</fullName>
    </submittedName>
</protein>
<keyword evidence="1" id="KW-0862">Zinc</keyword>
<organism evidence="4">
    <name type="scientific">Timema californicum</name>
    <name type="common">California timema</name>
    <name type="synonym">Walking stick</name>
    <dbReference type="NCBI Taxonomy" id="61474"/>
    <lineage>
        <taxon>Eukaryota</taxon>
        <taxon>Metazoa</taxon>
        <taxon>Ecdysozoa</taxon>
        <taxon>Arthropoda</taxon>
        <taxon>Hexapoda</taxon>
        <taxon>Insecta</taxon>
        <taxon>Pterygota</taxon>
        <taxon>Neoptera</taxon>
        <taxon>Polyneoptera</taxon>
        <taxon>Phasmatodea</taxon>
        <taxon>Timematodea</taxon>
        <taxon>Timematoidea</taxon>
        <taxon>Timematidae</taxon>
        <taxon>Timema</taxon>
    </lineage>
</organism>
<dbReference type="GO" id="GO:0008270">
    <property type="term" value="F:zinc ion binding"/>
    <property type="evidence" value="ECO:0007669"/>
    <property type="project" value="UniProtKB-KW"/>
</dbReference>
<dbReference type="Gene3D" id="3.30.420.10">
    <property type="entry name" value="Ribonuclease H-like superfamily/Ribonuclease H"/>
    <property type="match status" value="1"/>
</dbReference>
<evidence type="ECO:0000259" key="3">
    <source>
        <dbReference type="PROSITE" id="PS50157"/>
    </source>
</evidence>
<dbReference type="AlphaFoldDB" id="A0A7R9PAC0"/>
<evidence type="ECO:0000256" key="1">
    <source>
        <dbReference type="PROSITE-ProRule" id="PRU00042"/>
    </source>
</evidence>
<dbReference type="PROSITE" id="PS50157">
    <property type="entry name" value="ZINC_FINGER_C2H2_2"/>
    <property type="match status" value="1"/>
</dbReference>
<dbReference type="SUPFAM" id="SSF53098">
    <property type="entry name" value="Ribonuclease H-like"/>
    <property type="match status" value="1"/>
</dbReference>
<gene>
    <name evidence="4" type="ORF">TCMB3V08_LOCUS8221</name>
</gene>
<feature type="region of interest" description="Disordered" evidence="2">
    <location>
        <begin position="1054"/>
        <end position="1081"/>
    </location>
</feature>
<keyword evidence="1" id="KW-0479">Metal-binding</keyword>
<dbReference type="GO" id="GO:0003676">
    <property type="term" value="F:nucleic acid binding"/>
    <property type="evidence" value="ECO:0007669"/>
    <property type="project" value="InterPro"/>
</dbReference>
<dbReference type="InterPro" id="IPR012337">
    <property type="entry name" value="RNaseH-like_sf"/>
</dbReference>
<keyword evidence="1" id="KW-0863">Zinc-finger</keyword>
<reference evidence="4" key="1">
    <citation type="submission" date="2020-11" db="EMBL/GenBank/DDBJ databases">
        <authorList>
            <person name="Tran Van P."/>
        </authorList>
    </citation>
    <scope>NUCLEOTIDE SEQUENCE</scope>
</reference>
<evidence type="ECO:0000256" key="2">
    <source>
        <dbReference type="SAM" id="MobiDB-lite"/>
    </source>
</evidence>
<dbReference type="InterPro" id="IPR013087">
    <property type="entry name" value="Znf_C2H2_type"/>
</dbReference>
<feature type="domain" description="C2H2-type" evidence="3">
    <location>
        <begin position="313"/>
        <end position="340"/>
    </location>
</feature>
<feature type="region of interest" description="Disordered" evidence="2">
    <location>
        <begin position="1099"/>
        <end position="1127"/>
    </location>
</feature>
<evidence type="ECO:0000313" key="4">
    <source>
        <dbReference type="EMBL" id="CAD7575635.1"/>
    </source>
</evidence>
<feature type="compositionally biased region" description="Basic residues" evidence="2">
    <location>
        <begin position="1107"/>
        <end position="1127"/>
    </location>
</feature>
<dbReference type="InterPro" id="IPR036397">
    <property type="entry name" value="RNaseH_sf"/>
</dbReference>
<dbReference type="PROSITE" id="PS00028">
    <property type="entry name" value="ZINC_FINGER_C2H2_1"/>
    <property type="match status" value="1"/>
</dbReference>
<sequence length="1276" mass="143727">MLHILESVHTPTSEVDQRLEDSTRLVENQLTQLVLDGNSWVDTGQDVVTTSAWSDTREDNSTTTVTTQSFVNQPGSKVLDEDPDTIYYSEIINYLTAMTHRNGTSRRNKLAVKRRARNYCVDVQVLGPFPRTINQSEYIVSIVDPITKWIVARPVSEDNIGSHIACFIFKTFCDFGFTKCSVSSLPPHLYTDIVNTFVECCRNMQKQFTLPGQSQTPGKIANLVSITEVVTDCEWVSQLFNNWVYENLSTWDIDLDRLLFEFRTTCIKNSPSPFFAMFGRKHMCWSGEDKENAAVRSDKLIVCKRRSLHSSVLQCRHCEELFTSKISFRIHQRKHTEEARSRGVLEGEEPIGLTDATSRVTAHKRLTSLKSVRQRIKSRLDHVLERLKSKQNTTIKSSSKNGVDASLQAIAIAAVKRLLAETKYQRKSRGKYYKFSQEIHEEMAHHAMEHGILQSSRLFSERLGVKVSCSTIRNIVKSYRSYTPELKEEIGRYAAGFGVDAASRHFSARLNREVRQGLVRKFKNYYLSRYPDPTNKFDSKKKKGTNKKKLLDAKQKDDIGAHAVTAGVAATVKYFKEKQNICLREAVVRKLRKIYLDKNPVQVQDSILQCQLQREPMSNVQHSTDPSQALNIFQAPMTFLNSVQMGSRPSTMVFDQTFSPQIDPSNQLITLPHQNSSLSISSAAINNINNSTNTTSNFLPIHHQQVTSTTTSVIINQDNSFDQSTVQLPLYQHSQQLYSSFNIQGNTLENNLIPLNNNVANVTPVTLTINQQPLNHQPLSNQVSSQAAGSGVVLQTLNTMAPLTLEVLHPQTHNHLLQAPNNSSAVSFNTQTASPVISHTPHVETLCENMQPLISSPSINRPYKQINQNSNFLSNNIVDHQRHSNNIVQRHQSLNVITQKTVPEQITKKIISVLQPLQPPTVTSQTPELQYQSTPTFHELTTLPIDATGATLIADRDGTYTLATCLNTDDNKNIQNLKKCQTLLSQSRSSLNRKVKQNKKNVLLSVIPSSVYQTFSERTGTNVFSSSSLDKTNIHTCHGQEVSSGLQVVNEQTHHQHQTKIFERTRSKGYSSIEEEEQSIDDPDSLSIYLGAESSSVQNSNIVKKSSPTKRGRPSLKKKTPPMQKRGRYTMYTPKTRAEMGRYAAVFGSAQACEHFKKILGHDVAESTIRGLRDKYLLMCGDLSNGSSKVKEVTSLDYNQRGRPMRLGKYDQVVQDCIHELSKTGEKLSSFLVITTAKQVLMQYEPELLEENGGNIKLTSTWAKSFLKRIGVQNHS</sequence>
<name>A0A7R9PAC0_TIMCA</name>
<proteinExistence type="predicted"/>
<dbReference type="EMBL" id="OE183405">
    <property type="protein sequence ID" value="CAD7575635.1"/>
    <property type="molecule type" value="Genomic_DNA"/>
</dbReference>
<accession>A0A7R9PAC0</accession>